<feature type="region of interest" description="Disordered" evidence="15">
    <location>
        <begin position="457"/>
        <end position="498"/>
    </location>
</feature>
<dbReference type="FunFam" id="3.90.580.10:FF:000001">
    <property type="entry name" value="DNA primase"/>
    <property type="match status" value="1"/>
</dbReference>
<dbReference type="Proteomes" id="UP000294980">
    <property type="component" value="Unassembled WGS sequence"/>
</dbReference>
<name>A0A4R2KM55_9GAMM</name>
<dbReference type="GO" id="GO:0008270">
    <property type="term" value="F:zinc ion binding"/>
    <property type="evidence" value="ECO:0007669"/>
    <property type="project" value="UniProtKB-UniRule"/>
</dbReference>
<comment type="subunit">
    <text evidence="12">Monomer. Interacts with DnaB.</text>
</comment>
<dbReference type="Gene3D" id="3.40.1360.10">
    <property type="match status" value="1"/>
</dbReference>
<evidence type="ECO:0000259" key="16">
    <source>
        <dbReference type="PROSITE" id="PS50880"/>
    </source>
</evidence>
<dbReference type="InterPro" id="IPR030846">
    <property type="entry name" value="DnaG_bac"/>
</dbReference>
<dbReference type="GO" id="GO:0005737">
    <property type="term" value="C:cytoplasm"/>
    <property type="evidence" value="ECO:0007669"/>
    <property type="project" value="TreeGrafter"/>
</dbReference>
<dbReference type="Pfam" id="PF08278">
    <property type="entry name" value="DnaG_DnaB_bind"/>
    <property type="match status" value="1"/>
</dbReference>
<dbReference type="InterPro" id="IPR037068">
    <property type="entry name" value="DNA_primase_core_N_sf"/>
</dbReference>
<dbReference type="PANTHER" id="PTHR30313:SF2">
    <property type="entry name" value="DNA PRIMASE"/>
    <property type="match status" value="1"/>
</dbReference>
<keyword evidence="4 12" id="KW-0548">Nucleotidyltransferase</keyword>
<dbReference type="GO" id="GO:0003677">
    <property type="term" value="F:DNA binding"/>
    <property type="evidence" value="ECO:0007669"/>
    <property type="project" value="UniProtKB-KW"/>
</dbReference>
<dbReference type="Pfam" id="PF10410">
    <property type="entry name" value="DnaB_bind"/>
    <property type="match status" value="1"/>
</dbReference>
<dbReference type="CDD" id="cd03364">
    <property type="entry name" value="TOPRIM_DnaG_primases"/>
    <property type="match status" value="1"/>
</dbReference>
<keyword evidence="2 12" id="KW-0639">Primosome</keyword>
<dbReference type="Gene3D" id="1.10.860.10">
    <property type="entry name" value="DNAb Helicase, Chain A"/>
    <property type="match status" value="1"/>
</dbReference>
<dbReference type="SMART" id="SM00766">
    <property type="entry name" value="DnaG_DnaB_bind"/>
    <property type="match status" value="1"/>
</dbReference>
<keyword evidence="1 12" id="KW-0240">DNA-directed RNA polymerase</keyword>
<evidence type="ECO:0000256" key="6">
    <source>
        <dbReference type="ARBA" id="ARBA00022723"/>
    </source>
</evidence>
<dbReference type="InterPro" id="IPR019475">
    <property type="entry name" value="DNA_primase_DnaB-bd"/>
</dbReference>
<dbReference type="GO" id="GO:0006269">
    <property type="term" value="P:DNA replication, synthesis of primer"/>
    <property type="evidence" value="ECO:0007669"/>
    <property type="project" value="UniProtKB-UniRule"/>
</dbReference>
<dbReference type="InterPro" id="IPR006171">
    <property type="entry name" value="TOPRIM_dom"/>
</dbReference>
<keyword evidence="18" id="KW-1185">Reference proteome</keyword>
<dbReference type="NCBIfam" id="TIGR01391">
    <property type="entry name" value="dnaG"/>
    <property type="match status" value="1"/>
</dbReference>
<evidence type="ECO:0000256" key="14">
    <source>
        <dbReference type="PIRSR" id="PIRSR002811-1"/>
    </source>
</evidence>
<comment type="similarity">
    <text evidence="12 13">Belongs to the DnaG primase family.</text>
</comment>
<keyword evidence="10 12" id="KW-0238">DNA-binding</keyword>
<keyword evidence="11 12" id="KW-0804">Transcription</keyword>
<accession>A0A4R2KM55</accession>
<dbReference type="SMART" id="SM00400">
    <property type="entry name" value="ZnF_CHCC"/>
    <property type="match status" value="1"/>
</dbReference>
<evidence type="ECO:0000256" key="7">
    <source>
        <dbReference type="ARBA" id="ARBA00022771"/>
    </source>
</evidence>
<dbReference type="Pfam" id="PF13662">
    <property type="entry name" value="Toprim_4"/>
    <property type="match status" value="1"/>
</dbReference>
<keyword evidence="6 12" id="KW-0479">Metal-binding</keyword>
<dbReference type="GO" id="GO:0000428">
    <property type="term" value="C:DNA-directed RNA polymerase complex"/>
    <property type="evidence" value="ECO:0007669"/>
    <property type="project" value="UniProtKB-KW"/>
</dbReference>
<dbReference type="EMBL" id="SLWX01000015">
    <property type="protein sequence ID" value="TCO73722.1"/>
    <property type="molecule type" value="Genomic_DNA"/>
</dbReference>
<evidence type="ECO:0000256" key="8">
    <source>
        <dbReference type="ARBA" id="ARBA00022833"/>
    </source>
</evidence>
<evidence type="ECO:0000256" key="10">
    <source>
        <dbReference type="ARBA" id="ARBA00023125"/>
    </source>
</evidence>
<comment type="domain">
    <text evidence="12">Contains an N-terminal zinc-binding domain, a central core domain that contains the primase activity, and a C-terminal DnaB-binding domain.</text>
</comment>
<dbReference type="SUPFAM" id="SSF57783">
    <property type="entry name" value="Zinc beta-ribbon"/>
    <property type="match status" value="1"/>
</dbReference>
<evidence type="ECO:0000256" key="15">
    <source>
        <dbReference type="SAM" id="MobiDB-lite"/>
    </source>
</evidence>
<dbReference type="Gene3D" id="3.90.980.10">
    <property type="entry name" value="DNA primase, catalytic core, N-terminal domain"/>
    <property type="match status" value="1"/>
</dbReference>
<evidence type="ECO:0000256" key="13">
    <source>
        <dbReference type="PIRNR" id="PIRNR002811"/>
    </source>
</evidence>
<comment type="catalytic activity">
    <reaction evidence="12">
        <text>ssDNA + n NTP = ssDNA/pppN(pN)n-1 hybrid + (n-1) diphosphate.</text>
        <dbReference type="EC" id="2.7.7.101"/>
    </reaction>
</comment>
<dbReference type="Gene3D" id="1.20.50.20">
    <property type="entry name" value="DnaG, RNA polymerase domain, helical bundle"/>
    <property type="match status" value="1"/>
</dbReference>
<dbReference type="InterPro" id="IPR006295">
    <property type="entry name" value="DNA_primase_DnaG"/>
</dbReference>
<keyword evidence="3 12" id="KW-0808">Transferase</keyword>
<evidence type="ECO:0000256" key="9">
    <source>
        <dbReference type="ARBA" id="ARBA00022842"/>
    </source>
</evidence>
<dbReference type="OrthoDB" id="9803773at2"/>
<comment type="function">
    <text evidence="12 13">RNA polymerase that catalyzes the synthesis of short RNA molecules used as primers for DNA polymerase during DNA replication.</text>
</comment>
<dbReference type="Pfam" id="PF01807">
    <property type="entry name" value="Zn_ribbon_DnaG"/>
    <property type="match status" value="1"/>
</dbReference>
<keyword evidence="9" id="KW-0460">Magnesium</keyword>
<dbReference type="InterPro" id="IPR034151">
    <property type="entry name" value="TOPRIM_DnaG_bac"/>
</dbReference>
<dbReference type="GO" id="GO:1990077">
    <property type="term" value="C:primosome complex"/>
    <property type="evidence" value="ECO:0007669"/>
    <property type="project" value="UniProtKB-KW"/>
</dbReference>
<organism evidence="17 18">
    <name type="scientific">Chromatocurvus halotolerans</name>
    <dbReference type="NCBI Taxonomy" id="1132028"/>
    <lineage>
        <taxon>Bacteria</taxon>
        <taxon>Pseudomonadati</taxon>
        <taxon>Pseudomonadota</taxon>
        <taxon>Gammaproteobacteria</taxon>
        <taxon>Cellvibrionales</taxon>
        <taxon>Halieaceae</taxon>
        <taxon>Chromatocurvus</taxon>
    </lineage>
</organism>
<dbReference type="SUPFAM" id="SSF117023">
    <property type="entry name" value="DNA primase DnaG, C-terminal domain"/>
    <property type="match status" value="1"/>
</dbReference>
<keyword evidence="8 12" id="KW-0862">Zinc</keyword>
<evidence type="ECO:0000256" key="3">
    <source>
        <dbReference type="ARBA" id="ARBA00022679"/>
    </source>
</evidence>
<dbReference type="PANTHER" id="PTHR30313">
    <property type="entry name" value="DNA PRIMASE"/>
    <property type="match status" value="1"/>
</dbReference>
<dbReference type="InterPro" id="IPR036977">
    <property type="entry name" value="DNA_primase_Znf_CHC2"/>
</dbReference>
<evidence type="ECO:0000256" key="5">
    <source>
        <dbReference type="ARBA" id="ARBA00022705"/>
    </source>
</evidence>
<dbReference type="AlphaFoldDB" id="A0A4R2KM55"/>
<dbReference type="HAMAP" id="MF_00974">
    <property type="entry name" value="DNA_primase_DnaG"/>
    <property type="match status" value="1"/>
</dbReference>
<reference evidence="17 18" key="1">
    <citation type="submission" date="2019-03" db="EMBL/GenBank/DDBJ databases">
        <title>Genomic Encyclopedia of Type Strains, Phase IV (KMG-IV): sequencing the most valuable type-strain genomes for metagenomic binning, comparative biology and taxonomic classification.</title>
        <authorList>
            <person name="Goeker M."/>
        </authorList>
    </citation>
    <scope>NUCLEOTIDE SEQUENCE [LARGE SCALE GENOMIC DNA]</scope>
    <source>
        <strain evidence="17 18">DSM 23344</strain>
    </source>
</reference>
<evidence type="ECO:0000313" key="17">
    <source>
        <dbReference type="EMBL" id="TCO73722.1"/>
    </source>
</evidence>
<keyword evidence="7 12" id="KW-0863">Zinc-finger</keyword>
<dbReference type="EC" id="2.7.7.101" evidence="12"/>
<evidence type="ECO:0000256" key="12">
    <source>
        <dbReference type="HAMAP-Rule" id="MF_00974"/>
    </source>
</evidence>
<dbReference type="PIRSF" id="PIRSF002811">
    <property type="entry name" value="DnaG"/>
    <property type="match status" value="1"/>
</dbReference>
<dbReference type="FunFam" id="3.90.980.10:FF:000001">
    <property type="entry name" value="DNA primase"/>
    <property type="match status" value="1"/>
</dbReference>
<dbReference type="InterPro" id="IPR016136">
    <property type="entry name" value="DNA_helicase_N/primase_C"/>
</dbReference>
<dbReference type="InterPro" id="IPR013173">
    <property type="entry name" value="DNA_primase_DnaG_DnaB-bd_dom"/>
</dbReference>
<evidence type="ECO:0000256" key="4">
    <source>
        <dbReference type="ARBA" id="ARBA00022695"/>
    </source>
</evidence>
<dbReference type="PROSITE" id="PS50880">
    <property type="entry name" value="TOPRIM"/>
    <property type="match status" value="1"/>
</dbReference>
<dbReference type="Gene3D" id="3.90.580.10">
    <property type="entry name" value="Zinc finger, CHC2-type domain"/>
    <property type="match status" value="1"/>
</dbReference>
<protein>
    <recommendedName>
        <fullName evidence="12 13">DNA primase</fullName>
        <ecNumber evidence="12">2.7.7.101</ecNumber>
    </recommendedName>
</protein>
<dbReference type="InterPro" id="IPR002694">
    <property type="entry name" value="Znf_CHC2"/>
</dbReference>
<evidence type="ECO:0000313" key="18">
    <source>
        <dbReference type="Proteomes" id="UP000294980"/>
    </source>
</evidence>
<comment type="cofactor">
    <cofactor evidence="12 13 14">
        <name>Zn(2+)</name>
        <dbReference type="ChEBI" id="CHEBI:29105"/>
    </cofactor>
    <text evidence="12 13 14">Binds 1 zinc ion per monomer.</text>
</comment>
<evidence type="ECO:0000256" key="1">
    <source>
        <dbReference type="ARBA" id="ARBA00022478"/>
    </source>
</evidence>
<gene>
    <name evidence="12" type="primary">dnaG</name>
    <name evidence="17" type="ORF">EV688_11539</name>
</gene>
<feature type="compositionally biased region" description="Low complexity" evidence="15">
    <location>
        <begin position="468"/>
        <end position="477"/>
    </location>
</feature>
<dbReference type="SUPFAM" id="SSF56731">
    <property type="entry name" value="DNA primase core"/>
    <property type="match status" value="1"/>
</dbReference>
<feature type="domain" description="Toprim" evidence="16">
    <location>
        <begin position="262"/>
        <end position="344"/>
    </location>
</feature>
<dbReference type="GO" id="GO:0003899">
    <property type="term" value="F:DNA-directed RNA polymerase activity"/>
    <property type="evidence" value="ECO:0007669"/>
    <property type="project" value="UniProtKB-UniRule"/>
</dbReference>
<dbReference type="FunFam" id="3.40.1360.10:FF:000002">
    <property type="entry name" value="DNA primase"/>
    <property type="match status" value="1"/>
</dbReference>
<keyword evidence="5 12" id="KW-0235">DNA replication</keyword>
<evidence type="ECO:0000256" key="11">
    <source>
        <dbReference type="ARBA" id="ARBA00023163"/>
    </source>
</evidence>
<comment type="caution">
    <text evidence="17">The sequence shown here is derived from an EMBL/GenBank/DDBJ whole genome shotgun (WGS) entry which is preliminary data.</text>
</comment>
<dbReference type="RefSeq" id="WP_117319353.1">
    <property type="nucleotide sequence ID" value="NZ_QQSW01000024.1"/>
</dbReference>
<feature type="zinc finger region" description="CHC2-type" evidence="12 14">
    <location>
        <begin position="40"/>
        <end position="64"/>
    </location>
</feature>
<sequence length="647" mass="71713">MAGRIPQSFLDDLLERVDLVDIVDRRVKLKKTGKNYSARCPFHDEKTPSFTVNPDKQFFYCFGCGAGGNALGFIMDYDNVDFPQAVETLANGLGLAIPREDSGRGGQTASAESQHRPLYALLEKTARFYQHALRTHAQASRAVDYLKGRGLSGEIARSFGLGFAPPGWDNLLKALGDGDEPRRQLLDTGMLVRNDAGRLYDRFRDRIVFPIRDQRGRIVAFGGRVLGDDKPKYLNSPETPIFNKGRELYGLYEARQANRKLDRLLVVEGYMDVIALAQSGISNATATLGTATSKTHLERIFRLSPEVVFCFDGDEAGRKAAFRALEATLPCMTDGRQARFLFLPEGDDPDTMVRREGADAFSHQVASARPLEQFLFENLAEGLDTATLDGRARYSQQVLPYLRQLPVGVYRELMFRELAERTGLELASLMKLEVPPLPARPADGDAKAHDPRFDAAGQQTAEHREAGDPGPEYDGPYGPDPADDYPSADSPRKRQPLRAANGGHANLAQSAIALLLHKPEAAAIADPGELADLQGDDAALLRDILTLLQRRPESSTAMLLGHWYGTPEGELLNRLAGQERLIPADGIEEQFRDTMSRLVLLPQRARLEAQVDKLRSTDYALMGVEQKQELKELLHQLQQLDKRHRGG</sequence>
<evidence type="ECO:0000256" key="2">
    <source>
        <dbReference type="ARBA" id="ARBA00022515"/>
    </source>
</evidence>
<proteinExistence type="inferred from homology"/>
<dbReference type="Pfam" id="PF08275">
    <property type="entry name" value="DNAG_N"/>
    <property type="match status" value="1"/>
</dbReference>
<dbReference type="InterPro" id="IPR013264">
    <property type="entry name" value="DNAG_N"/>
</dbReference>
<dbReference type="InterPro" id="IPR050219">
    <property type="entry name" value="DnaG_primase"/>
</dbReference>
<dbReference type="SMART" id="SM00493">
    <property type="entry name" value="TOPRIM"/>
    <property type="match status" value="1"/>
</dbReference>